<evidence type="ECO:0000313" key="1">
    <source>
        <dbReference type="EMBL" id="CAB4169990.1"/>
    </source>
</evidence>
<dbReference type="EMBL" id="LR796849">
    <property type="protein sequence ID" value="CAB4169990.1"/>
    <property type="molecule type" value="Genomic_DNA"/>
</dbReference>
<evidence type="ECO:0000313" key="3">
    <source>
        <dbReference type="EMBL" id="CAB5228282.1"/>
    </source>
</evidence>
<organism evidence="1">
    <name type="scientific">uncultured Caudovirales phage</name>
    <dbReference type="NCBI Taxonomy" id="2100421"/>
    <lineage>
        <taxon>Viruses</taxon>
        <taxon>Duplodnaviria</taxon>
        <taxon>Heunggongvirae</taxon>
        <taxon>Uroviricota</taxon>
        <taxon>Caudoviricetes</taxon>
        <taxon>Peduoviridae</taxon>
        <taxon>Maltschvirus</taxon>
        <taxon>Maltschvirus maltsch</taxon>
    </lineage>
</organism>
<gene>
    <name evidence="2" type="ORF">UFOVP1087_5</name>
    <name evidence="3" type="ORF">UFOVP1534_41</name>
    <name evidence="1" type="ORF">UFOVP910_20</name>
</gene>
<accession>A0A6J5PDL0</accession>
<name>A0A6J5PDL0_9CAUD</name>
<evidence type="ECO:0000313" key="2">
    <source>
        <dbReference type="EMBL" id="CAB4182442.1"/>
    </source>
</evidence>
<reference evidence="1" key="1">
    <citation type="submission" date="2020-05" db="EMBL/GenBank/DDBJ databases">
        <authorList>
            <person name="Chiriac C."/>
            <person name="Salcher M."/>
            <person name="Ghai R."/>
            <person name="Kavagutti S V."/>
        </authorList>
    </citation>
    <scope>NUCLEOTIDE SEQUENCE</scope>
</reference>
<dbReference type="EMBL" id="LR797040">
    <property type="protein sequence ID" value="CAB4182442.1"/>
    <property type="molecule type" value="Genomic_DNA"/>
</dbReference>
<sequence>MITPEQVPKKVVKAAQKAWEKDTESFRPTAKTIAAALNAWPGMEQDQLFHGFTDGTHYFQPRLILPLPQEASDDKA</sequence>
<protein>
    <submittedName>
        <fullName evidence="1">Uncharacterized protein</fullName>
    </submittedName>
</protein>
<dbReference type="EMBL" id="LR798386">
    <property type="protein sequence ID" value="CAB5228282.1"/>
    <property type="molecule type" value="Genomic_DNA"/>
</dbReference>
<proteinExistence type="predicted"/>